<dbReference type="HOGENOM" id="CLU_1805599_0_0_1"/>
<gene>
    <name evidence="2" type="ORF">ACRE_016170</name>
</gene>
<evidence type="ECO:0000313" key="2">
    <source>
        <dbReference type="EMBL" id="KFH47545.1"/>
    </source>
</evidence>
<feature type="compositionally biased region" description="Polar residues" evidence="1">
    <location>
        <begin position="1"/>
        <end position="14"/>
    </location>
</feature>
<organism evidence="2 3">
    <name type="scientific">Hapsidospora chrysogenum (strain ATCC 11550 / CBS 779.69 / DSM 880 / IAM 14645 / JCM 23072 / IMI 49137)</name>
    <name type="common">Acremonium chrysogenum</name>
    <dbReference type="NCBI Taxonomy" id="857340"/>
    <lineage>
        <taxon>Eukaryota</taxon>
        <taxon>Fungi</taxon>
        <taxon>Dikarya</taxon>
        <taxon>Ascomycota</taxon>
        <taxon>Pezizomycotina</taxon>
        <taxon>Sordariomycetes</taxon>
        <taxon>Hypocreomycetidae</taxon>
        <taxon>Hypocreales</taxon>
        <taxon>Bionectriaceae</taxon>
        <taxon>Hapsidospora</taxon>
    </lineage>
</organism>
<evidence type="ECO:0000313" key="3">
    <source>
        <dbReference type="Proteomes" id="UP000029964"/>
    </source>
</evidence>
<comment type="caution">
    <text evidence="2">The sequence shown here is derived from an EMBL/GenBank/DDBJ whole genome shotgun (WGS) entry which is preliminary data.</text>
</comment>
<protein>
    <submittedName>
        <fullName evidence="2">Uncharacterized protein</fullName>
    </submittedName>
</protein>
<evidence type="ECO:0000256" key="1">
    <source>
        <dbReference type="SAM" id="MobiDB-lite"/>
    </source>
</evidence>
<sequence>MNQSHDTMNGSCQEPRTAPACHYTDNNGHQDGQSLAGNHEGHDDHASYDDNYDDEAQSMIAQHGSCESFFSEDSSTQDPGQWLPTALKDDTADESPQQTPTGAPYPLKKGQKNVAEKIIDMVENILRVKSGGEDGPSSSDQRG</sequence>
<feature type="compositionally biased region" description="Basic and acidic residues" evidence="1">
    <location>
        <begin position="39"/>
        <end position="48"/>
    </location>
</feature>
<feature type="region of interest" description="Disordered" evidence="1">
    <location>
        <begin position="1"/>
        <end position="111"/>
    </location>
</feature>
<proteinExistence type="predicted"/>
<dbReference type="EMBL" id="JPKY01000009">
    <property type="protein sequence ID" value="KFH47545.1"/>
    <property type="molecule type" value="Genomic_DNA"/>
</dbReference>
<dbReference type="Proteomes" id="UP000029964">
    <property type="component" value="Unassembled WGS sequence"/>
</dbReference>
<reference evidence="3" key="1">
    <citation type="journal article" date="2014" name="Genome Announc.">
        <title>Genome sequence and annotation of Acremonium chrysogenum, producer of the beta-lactam antibiotic cephalosporin C.</title>
        <authorList>
            <person name="Terfehr D."/>
            <person name="Dahlmann T.A."/>
            <person name="Specht T."/>
            <person name="Zadra I."/>
            <person name="Kuernsteiner H."/>
            <person name="Kueck U."/>
        </authorList>
    </citation>
    <scope>NUCLEOTIDE SEQUENCE [LARGE SCALE GENOMIC DNA]</scope>
    <source>
        <strain evidence="3">ATCC 11550 / CBS 779.69 / DSM 880 / IAM 14645 / JCM 23072 / IMI 49137</strain>
    </source>
</reference>
<feature type="compositionally biased region" description="Polar residues" evidence="1">
    <location>
        <begin position="24"/>
        <end position="36"/>
    </location>
</feature>
<keyword evidence="3" id="KW-1185">Reference proteome</keyword>
<dbReference type="AlphaFoldDB" id="A0A086TDW3"/>
<accession>A0A086TDW3</accession>
<name>A0A086TDW3_HAPC1</name>